<dbReference type="InterPro" id="IPR038378">
    <property type="entry name" value="MHB_sf"/>
</dbReference>
<feature type="signal peptide" evidence="2">
    <location>
        <begin position="1"/>
        <end position="29"/>
    </location>
</feature>
<evidence type="ECO:0000256" key="2">
    <source>
        <dbReference type="SAM" id="SignalP"/>
    </source>
</evidence>
<dbReference type="PROSITE" id="PS51318">
    <property type="entry name" value="TAT"/>
    <property type="match status" value="1"/>
</dbReference>
<feature type="compositionally biased region" description="Pro residues" evidence="1">
    <location>
        <begin position="36"/>
        <end position="51"/>
    </location>
</feature>
<gene>
    <name evidence="4" type="ORF">I543_4863</name>
</gene>
<accession>A0A829Q0F0</accession>
<organism evidence="4 5">
    <name type="scientific">Mycobacteroides abscessus 21</name>
    <dbReference type="NCBI Taxonomy" id="1299324"/>
    <lineage>
        <taxon>Bacteria</taxon>
        <taxon>Bacillati</taxon>
        <taxon>Actinomycetota</taxon>
        <taxon>Actinomycetes</taxon>
        <taxon>Mycobacteriales</taxon>
        <taxon>Mycobacteriaceae</taxon>
        <taxon>Mycobacteroides</taxon>
        <taxon>Mycobacteroides abscessus</taxon>
    </lineage>
</organism>
<evidence type="ECO:0000256" key="1">
    <source>
        <dbReference type="SAM" id="MobiDB-lite"/>
    </source>
</evidence>
<dbReference type="NCBIfam" id="TIGR04529">
    <property type="entry name" value="MTB_hemophore"/>
    <property type="match status" value="1"/>
</dbReference>
<feature type="region of interest" description="Disordered" evidence="1">
    <location>
        <begin position="34"/>
        <end position="77"/>
    </location>
</feature>
<evidence type="ECO:0000259" key="3">
    <source>
        <dbReference type="Pfam" id="PF16525"/>
    </source>
</evidence>
<evidence type="ECO:0000313" key="4">
    <source>
        <dbReference type="EMBL" id="EUA46372.1"/>
    </source>
</evidence>
<feature type="domain" description="Haemophore haem-binding" evidence="3">
    <location>
        <begin position="73"/>
        <end position="149"/>
    </location>
</feature>
<sequence>MSATTSRRAAYGLLSAGVLAGGLALSALAPIAAAEPVPPTPAPAPAAPAAPAPVANAAAPAAATVTPATPTPDGCQASKMTKTVGNVVQNAASYLEQHPDVDAAFTEIKAAPQDQIATKTQSYLVSRPDVAASLGGIAAPLNELRTKCGLPLDLAQVVNGGGLNPAAMGVNPALLTALSQNPAAQQVAQNPAAQALVQNPAVQAAIQNPAPAATFPQGPGPAPAPRSRCNPWLRQVRWEPARRPGRASRPHTPIECESGAGSQ</sequence>
<dbReference type="GO" id="GO:0020037">
    <property type="term" value="F:heme binding"/>
    <property type="evidence" value="ECO:0007669"/>
    <property type="project" value="InterPro"/>
</dbReference>
<name>A0A829Q0F0_9MYCO</name>
<dbReference type="Proteomes" id="UP000020103">
    <property type="component" value="Unassembled WGS sequence"/>
</dbReference>
<dbReference type="AlphaFoldDB" id="A0A829Q0F0"/>
<dbReference type="Pfam" id="PF16525">
    <property type="entry name" value="MHB"/>
    <property type="match status" value="1"/>
</dbReference>
<feature type="chain" id="PRO_5038624633" description="Haemophore haem-binding domain-containing protein" evidence="2">
    <location>
        <begin position="30"/>
        <end position="263"/>
    </location>
</feature>
<reference evidence="4 5" key="1">
    <citation type="submission" date="2013-12" db="EMBL/GenBank/DDBJ databases">
        <authorList>
            <person name="Madinger N."/>
            <person name="Lenaerts A."/>
            <person name="Ordway D."/>
            <person name="DeGroote M.A."/>
            <person name="Parker T."/>
            <person name="Sizemore C."/>
            <person name="Tallon L.J."/>
            <person name="Sadzewicz L.K."/>
            <person name="Sengamalay N."/>
            <person name="Fraser C.M."/>
            <person name="Hine E."/>
            <person name="Shefchek K.A."/>
            <person name="Das S.P."/>
            <person name="Tettelin H."/>
        </authorList>
    </citation>
    <scope>NUCLEOTIDE SEQUENCE [LARGE SCALE GENOMIC DNA]</scope>
    <source>
        <strain evidence="4 5">21</strain>
    </source>
</reference>
<proteinExistence type="predicted"/>
<dbReference type="EMBL" id="JAOF01000001">
    <property type="protein sequence ID" value="EUA46372.1"/>
    <property type="molecule type" value="Genomic_DNA"/>
</dbReference>
<comment type="caution">
    <text evidence="4">The sequence shown here is derived from an EMBL/GenBank/DDBJ whole genome shotgun (WGS) entry which is preliminary data.</text>
</comment>
<feature type="region of interest" description="Disordered" evidence="1">
    <location>
        <begin position="211"/>
        <end position="263"/>
    </location>
</feature>
<dbReference type="InterPro" id="IPR032407">
    <property type="entry name" value="MHB"/>
</dbReference>
<evidence type="ECO:0000313" key="5">
    <source>
        <dbReference type="Proteomes" id="UP000020103"/>
    </source>
</evidence>
<protein>
    <recommendedName>
        <fullName evidence="3">Haemophore haem-binding domain-containing protein</fullName>
    </recommendedName>
</protein>
<keyword evidence="2" id="KW-0732">Signal</keyword>
<feature type="compositionally biased region" description="Low complexity" evidence="1">
    <location>
        <begin position="52"/>
        <end position="72"/>
    </location>
</feature>
<dbReference type="InterPro" id="IPR006311">
    <property type="entry name" value="TAT_signal"/>
</dbReference>
<dbReference type="Gene3D" id="1.20.20.20">
    <property type="entry name" value="Haemophore, haem-binding domain"/>
    <property type="match status" value="1"/>
</dbReference>